<keyword evidence="16" id="KW-1185">Reference proteome</keyword>
<dbReference type="GO" id="GO:0005737">
    <property type="term" value="C:cytoplasm"/>
    <property type="evidence" value="ECO:0007669"/>
    <property type="project" value="TreeGrafter"/>
</dbReference>
<dbReference type="InterPro" id="IPR020588">
    <property type="entry name" value="RecA_ATP-bd"/>
</dbReference>
<keyword evidence="6" id="KW-0560">Oxidoreductase</keyword>
<dbReference type="GO" id="GO:0003677">
    <property type="term" value="F:DNA binding"/>
    <property type="evidence" value="ECO:0007669"/>
    <property type="project" value="UniProtKB-KW"/>
</dbReference>
<dbReference type="InterPro" id="IPR027417">
    <property type="entry name" value="P-loop_NTPase"/>
</dbReference>
<dbReference type="GO" id="GO:0140664">
    <property type="term" value="F:ATP-dependent DNA damage sensor activity"/>
    <property type="evidence" value="ECO:0007669"/>
    <property type="project" value="InterPro"/>
</dbReference>
<evidence type="ECO:0000256" key="3">
    <source>
        <dbReference type="ARBA" id="ARBA00022741"/>
    </source>
</evidence>
<feature type="domain" description="RecA family profile 2" evidence="14">
    <location>
        <begin position="370"/>
        <end position="419"/>
    </location>
</feature>
<organism evidence="15 16">
    <name type="scientific">Musa troglodytarum</name>
    <name type="common">fe'i banana</name>
    <dbReference type="NCBI Taxonomy" id="320322"/>
    <lineage>
        <taxon>Eukaryota</taxon>
        <taxon>Viridiplantae</taxon>
        <taxon>Streptophyta</taxon>
        <taxon>Embryophyta</taxon>
        <taxon>Tracheophyta</taxon>
        <taxon>Spermatophyta</taxon>
        <taxon>Magnoliopsida</taxon>
        <taxon>Liliopsida</taxon>
        <taxon>Zingiberales</taxon>
        <taxon>Musaceae</taxon>
        <taxon>Musa</taxon>
    </lineage>
</organism>
<dbReference type="Pfam" id="PF25286">
    <property type="entry name" value="DUF7876"/>
    <property type="match status" value="1"/>
</dbReference>
<dbReference type="Gene3D" id="3.40.50.300">
    <property type="entry name" value="P-loop containing nucleotide triphosphate hydrolases"/>
    <property type="match status" value="1"/>
</dbReference>
<dbReference type="PROSITE" id="PS50163">
    <property type="entry name" value="RECA_3"/>
    <property type="match status" value="1"/>
</dbReference>
<dbReference type="GO" id="GO:0007130">
    <property type="term" value="P:synaptonemal complex assembly"/>
    <property type="evidence" value="ECO:0007669"/>
    <property type="project" value="UniProtKB-ARBA"/>
</dbReference>
<dbReference type="GO" id="GO:0005524">
    <property type="term" value="F:ATP binding"/>
    <property type="evidence" value="ECO:0007669"/>
    <property type="project" value="UniProtKB-KW"/>
</dbReference>
<evidence type="ECO:0000256" key="5">
    <source>
        <dbReference type="ARBA" id="ARBA00022857"/>
    </source>
</evidence>
<dbReference type="CDD" id="cd19145">
    <property type="entry name" value="AKR_AKR13D1"/>
    <property type="match status" value="1"/>
</dbReference>
<dbReference type="SUPFAM" id="SSF47794">
    <property type="entry name" value="Rad51 N-terminal domain-like"/>
    <property type="match status" value="1"/>
</dbReference>
<dbReference type="PROSITE" id="PS50162">
    <property type="entry name" value="RECA_2"/>
    <property type="match status" value="1"/>
</dbReference>
<evidence type="ECO:0000256" key="4">
    <source>
        <dbReference type="ARBA" id="ARBA00022840"/>
    </source>
</evidence>
<evidence type="ECO:0000256" key="2">
    <source>
        <dbReference type="ARBA" id="ARBA00008897"/>
    </source>
</evidence>
<feature type="compositionally biased region" description="Basic and acidic residues" evidence="12">
    <location>
        <begin position="614"/>
        <end position="623"/>
    </location>
</feature>
<dbReference type="PANTHER" id="PTHR43625">
    <property type="entry name" value="AFLATOXIN B1 ALDEHYDE REDUCTASE"/>
    <property type="match status" value="1"/>
</dbReference>
<dbReference type="EMBL" id="CP097510">
    <property type="protein sequence ID" value="URE23951.1"/>
    <property type="molecule type" value="Genomic_DNA"/>
</dbReference>
<evidence type="ECO:0000256" key="10">
    <source>
        <dbReference type="ARBA" id="ARBA00023306"/>
    </source>
</evidence>
<dbReference type="InterPro" id="IPR023210">
    <property type="entry name" value="NADP_OxRdtase_dom"/>
</dbReference>
<feature type="domain" description="RecA family profile 1" evidence="13">
    <location>
        <begin position="193"/>
        <end position="364"/>
    </location>
</feature>
<dbReference type="Gene3D" id="3.20.20.100">
    <property type="entry name" value="NADP-dependent oxidoreductase domain"/>
    <property type="match status" value="1"/>
</dbReference>
<dbReference type="FunFam" id="1.10.150.20:FF:000043">
    <property type="entry name" value="Meiotic recombination protein DMC1 homolog"/>
    <property type="match status" value="1"/>
</dbReference>
<dbReference type="PANTHER" id="PTHR43625:SF79">
    <property type="entry name" value="PROTEIN PCNT115, PUTATIVE, EXPRESSED-RELATED"/>
    <property type="match status" value="1"/>
</dbReference>
<dbReference type="Pfam" id="PF00248">
    <property type="entry name" value="Aldo_ket_red"/>
    <property type="match status" value="1"/>
</dbReference>
<evidence type="ECO:0000313" key="16">
    <source>
        <dbReference type="Proteomes" id="UP001055439"/>
    </source>
</evidence>
<dbReference type="GO" id="GO:0006281">
    <property type="term" value="P:DNA repair"/>
    <property type="evidence" value="ECO:0007669"/>
    <property type="project" value="InterPro"/>
</dbReference>
<evidence type="ECO:0000256" key="1">
    <source>
        <dbReference type="ARBA" id="ARBA00004123"/>
    </source>
</evidence>
<reference evidence="15" key="1">
    <citation type="submission" date="2022-05" db="EMBL/GenBank/DDBJ databases">
        <title>The Musa troglodytarum L. genome provides insights into the mechanism of non-climacteric behaviour and enrichment of carotenoids.</title>
        <authorList>
            <person name="Wang J."/>
        </authorList>
    </citation>
    <scope>NUCLEOTIDE SEQUENCE</scope>
    <source>
        <tissue evidence="15">Leaf</tissue>
    </source>
</reference>
<keyword evidence="4 11" id="KW-0067">ATP-binding</keyword>
<dbReference type="OrthoDB" id="37537at2759"/>
<dbReference type="InterPro" id="IPR036812">
    <property type="entry name" value="NAD(P)_OxRdtase_dom_sf"/>
</dbReference>
<keyword evidence="7" id="KW-0238">DNA-binding</keyword>
<feature type="region of interest" description="Disordered" evidence="12">
    <location>
        <begin position="605"/>
        <end position="630"/>
    </location>
</feature>
<dbReference type="InterPro" id="IPR057198">
    <property type="entry name" value="DUF7876"/>
</dbReference>
<dbReference type="SUPFAM" id="SSF51430">
    <property type="entry name" value="NAD(P)-linked oxidoreductase"/>
    <property type="match status" value="1"/>
</dbReference>
<comment type="subcellular location">
    <subcellularLocation>
        <location evidence="1">Nucleus</location>
    </subcellularLocation>
</comment>
<evidence type="ECO:0000256" key="12">
    <source>
        <dbReference type="SAM" id="MobiDB-lite"/>
    </source>
</evidence>
<evidence type="ECO:0000256" key="7">
    <source>
        <dbReference type="ARBA" id="ARBA00023125"/>
    </source>
</evidence>
<dbReference type="GO" id="GO:0007131">
    <property type="term" value="P:reciprocal meiotic recombination"/>
    <property type="evidence" value="ECO:0007669"/>
    <property type="project" value="UniProtKB-ARBA"/>
</dbReference>
<dbReference type="InterPro" id="IPR013632">
    <property type="entry name" value="Rad51_C"/>
</dbReference>
<keyword evidence="10" id="KW-0131">Cell cycle</keyword>
<sequence length="968" mass="106889">MRLEAADSRDLGLTRSSESHRVRGYKYRMVKRSSDWKFSLSFRARCGFKIREAKMIDLKFEEQGQLQLLEREEDEEDDSFESIDKLIAQGINAGDIKKLQDAGIYTCNGLMMHTKKSLTGIKGLSEAKVDKICEAAEKLVVRSSDPSIQHLFNLFCNLRRSSDTFDLYFVPLLSRSQNMGYVTGSDLLLRRKAVVRITTGSQALDELLGGGIETLSITEAFGEFRSGKTQLAHTLCVSTQLPIQMHGGNGKVAYIDTEGTFRPDRIVPIAERFGMDAGAVLDNIIYARAYTYEHQYNLLLGLAAKMSEEPFRLLIVDSVIALFRVDFCGRGELAERQQKLAQMLSRLIKIAEEFNVAVYITNQVIADPGGGMFISDPKKPAGGHVLAHSATIRLMLRKGKGEQRICKIYDAPNLPEAEAISLNSSHSFIFIKSYYLLGSRFPDNPRRHHRREGLMTLKTLEAGADPCGLLGDSSGVDCHWDSNASSDHDYRSSRNIAISLLKRYRIVIDRGGGDNLKEFISAGVNAYALGCTDEGLRKELIRMKDSGAEIEGLQSHSGGTTLKLPVKTLQLEQMAVMGSAEEPSVVASRMRLVFSTLESSDILTASGTASSSPRGRDRMEQKAQQRTQVPKVKVGTQGLEVSKLGFGCSGLSGIFNDPLSYEEGAAIVIDAFHKGVTFFDTSDAYGNGHNENLIGQALKHLPREKVQIASKFGIAGFQDGRLLINGLPEYARKCCEGSLQRLGVDYIDLYFPHRVDTTVPIEHTMHELKKLVEEGKIKYIGLCEASPDTIRRAHAVHPISAVQMEWSLWTRDIEDEIIPLCRELGIGVIAYSPLGHGFFAGRAGTEGLPEGSILALNPRFNGENADKNKKLFVRVTKLAEKHGCTPPQLALAWVLHQGEDVVPIPGTTKVKHLDANIASLDVKLSEEELKEVSDAMPVDEIGGERDIELFTSCSWKFANTPLPATPLE</sequence>
<proteinExistence type="inferred from homology"/>
<evidence type="ECO:0000259" key="14">
    <source>
        <dbReference type="PROSITE" id="PS50163"/>
    </source>
</evidence>
<dbReference type="AlphaFoldDB" id="A0A9E7GY76"/>
<evidence type="ECO:0000313" key="15">
    <source>
        <dbReference type="EMBL" id="URE23951.1"/>
    </source>
</evidence>
<protein>
    <submittedName>
        <fullName evidence="15">Auxin-induced protein</fullName>
    </submittedName>
</protein>
<dbReference type="Pfam" id="PF08423">
    <property type="entry name" value="Rad51"/>
    <property type="match status" value="1"/>
</dbReference>
<dbReference type="FunFam" id="3.40.50.300:FF:000239">
    <property type="entry name" value="Meiotic recombination protein DMC1"/>
    <property type="match status" value="1"/>
</dbReference>
<dbReference type="Gene3D" id="1.10.150.20">
    <property type="entry name" value="5' to 3' exonuclease, C-terminal subdomain"/>
    <property type="match status" value="1"/>
</dbReference>
<dbReference type="GO" id="GO:0005634">
    <property type="term" value="C:nucleus"/>
    <property type="evidence" value="ECO:0007669"/>
    <property type="project" value="UniProtKB-SubCell"/>
</dbReference>
<keyword evidence="3 11" id="KW-0547">Nucleotide-binding</keyword>
<dbReference type="InterPro" id="IPR020587">
    <property type="entry name" value="RecA_monomer-monomer_interface"/>
</dbReference>
<evidence type="ECO:0000256" key="9">
    <source>
        <dbReference type="ARBA" id="ARBA00023254"/>
    </source>
</evidence>
<dbReference type="InterPro" id="IPR010995">
    <property type="entry name" value="DNA_repair_Rad51/TF_NusA_a-hlx"/>
</dbReference>
<dbReference type="CDD" id="cd19514">
    <property type="entry name" value="DMC1"/>
    <property type="match status" value="1"/>
</dbReference>
<keyword evidence="9" id="KW-0469">Meiosis</keyword>
<evidence type="ECO:0000256" key="8">
    <source>
        <dbReference type="ARBA" id="ARBA00023242"/>
    </source>
</evidence>
<keyword evidence="8" id="KW-0539">Nucleus</keyword>
<evidence type="ECO:0000259" key="13">
    <source>
        <dbReference type="PROSITE" id="PS50162"/>
    </source>
</evidence>
<keyword evidence="5" id="KW-0521">NADP</keyword>
<name>A0A9E7GY76_9LILI</name>
<dbReference type="InterPro" id="IPR050791">
    <property type="entry name" value="Aldo-Keto_reductase"/>
</dbReference>
<evidence type="ECO:0000256" key="11">
    <source>
        <dbReference type="RuleBase" id="RU003422"/>
    </source>
</evidence>
<evidence type="ECO:0000256" key="6">
    <source>
        <dbReference type="ARBA" id="ARBA00023002"/>
    </source>
</evidence>
<dbReference type="Proteomes" id="UP001055439">
    <property type="component" value="Chromosome 8"/>
</dbReference>
<accession>A0A9E7GY76</accession>
<gene>
    <name evidence="15" type="ORF">MUK42_16964</name>
</gene>
<dbReference type="SUPFAM" id="SSF52540">
    <property type="entry name" value="P-loop containing nucleoside triphosphate hydrolases"/>
    <property type="match status" value="1"/>
</dbReference>
<comment type="similarity">
    <text evidence="2">Belongs to the RecA family. DMC1 subfamily.</text>
</comment>
<dbReference type="NCBIfam" id="NF003301">
    <property type="entry name" value="PRK04301.1"/>
    <property type="match status" value="1"/>
</dbReference>
<dbReference type="GO" id="GO:0016491">
    <property type="term" value="F:oxidoreductase activity"/>
    <property type="evidence" value="ECO:0007669"/>
    <property type="project" value="UniProtKB-KW"/>
</dbReference>